<accession>A0AC61DH10</accession>
<gene>
    <name evidence="1" type="ORF">CS063_01660</name>
</gene>
<organism evidence="1 2">
    <name type="scientific">Sporanaerobium hydrogeniformans</name>
    <dbReference type="NCBI Taxonomy" id="3072179"/>
    <lineage>
        <taxon>Bacteria</taxon>
        <taxon>Bacillati</taxon>
        <taxon>Bacillota</taxon>
        <taxon>Clostridia</taxon>
        <taxon>Lachnospirales</taxon>
        <taxon>Lachnospiraceae</taxon>
        <taxon>Sporanaerobium</taxon>
    </lineage>
</organism>
<evidence type="ECO:0000313" key="1">
    <source>
        <dbReference type="EMBL" id="PHV72207.1"/>
    </source>
</evidence>
<evidence type="ECO:0000313" key="2">
    <source>
        <dbReference type="Proteomes" id="UP000224460"/>
    </source>
</evidence>
<keyword evidence="2" id="KW-1185">Reference proteome</keyword>
<name>A0AC61DH10_9FIRM</name>
<comment type="caution">
    <text evidence="1">The sequence shown here is derived from an EMBL/GenBank/DDBJ whole genome shotgun (WGS) entry which is preliminary data.</text>
</comment>
<sequence>MKIYYIRPVGSTLYERALTEVMTKGNKKAIRLITIGFTLMMCCQSLLAADENPVKKLGYDGIGLVQLIITFIAIFMALFEIGKAMLEGDPKRIPSIVAKYGIGVICVYAVPTVYFYIKNAFAGWEG</sequence>
<proteinExistence type="predicted"/>
<reference evidence="1" key="1">
    <citation type="submission" date="2017-10" db="EMBL/GenBank/DDBJ databases">
        <title>Genome sequence of cellulolytic Lachnospiraceae bacterium XHS1971 isolated from hotspring sediment.</title>
        <authorList>
            <person name="Vasudevan G."/>
            <person name="Joshi A.J."/>
            <person name="Hivarkar S."/>
            <person name="Lanjekar V.B."/>
            <person name="Dhakephalkar P.K."/>
            <person name="Dagar S."/>
        </authorList>
    </citation>
    <scope>NUCLEOTIDE SEQUENCE</scope>
    <source>
        <strain evidence="1">XHS1971</strain>
    </source>
</reference>
<dbReference type="EMBL" id="PEDL01000001">
    <property type="protein sequence ID" value="PHV72207.1"/>
    <property type="molecule type" value="Genomic_DNA"/>
</dbReference>
<dbReference type="Proteomes" id="UP000224460">
    <property type="component" value="Unassembled WGS sequence"/>
</dbReference>
<protein>
    <submittedName>
        <fullName evidence="1">Uncharacterized protein</fullName>
    </submittedName>
</protein>